<sequence length="241" mass="27287">MDMSLDDIMKRSAAAAASRRRFTVYRNPIPQTRKHTMIPFPEMVMDDDGSAKIESGTKLYISNLDHAVSNEDIKLLFLEEGELKRHCIHYDQSGRSKGTAEVVFVRHSDALAAINKYNNMRLDGKALQIELVGTSSVTPAVAPLFLNNLLGRPNDVHLRVGGSGFHNDFAQGYFPEYRGGENHTRKVSFRDLDHALERSHCFSRGHAKVKNNIRKVTVKDLDDDLERYHLAAKRIKRQNGK</sequence>
<feature type="domain" description="RRM" evidence="3">
    <location>
        <begin position="57"/>
        <end position="134"/>
    </location>
</feature>
<accession>A0AAN9XJA3</accession>
<dbReference type="PANTHER" id="PTHR19965:SF93">
    <property type="entry name" value="RNA RECOGNITION MOTIF"/>
    <property type="match status" value="1"/>
</dbReference>
<name>A0AAN9XJA3_PSOTE</name>
<dbReference type="InterPro" id="IPR000504">
    <property type="entry name" value="RRM_dom"/>
</dbReference>
<evidence type="ECO:0000256" key="2">
    <source>
        <dbReference type="PROSITE-ProRule" id="PRU00176"/>
    </source>
</evidence>
<dbReference type="GO" id="GO:0005634">
    <property type="term" value="C:nucleus"/>
    <property type="evidence" value="ECO:0007669"/>
    <property type="project" value="TreeGrafter"/>
</dbReference>
<dbReference type="GO" id="GO:0006406">
    <property type="term" value="P:mRNA export from nucleus"/>
    <property type="evidence" value="ECO:0007669"/>
    <property type="project" value="TreeGrafter"/>
</dbReference>
<dbReference type="InterPro" id="IPR051229">
    <property type="entry name" value="ALYREF_mRNA_export"/>
</dbReference>
<evidence type="ECO:0000313" key="4">
    <source>
        <dbReference type="EMBL" id="KAK7394228.1"/>
    </source>
</evidence>
<dbReference type="GO" id="GO:0003729">
    <property type="term" value="F:mRNA binding"/>
    <property type="evidence" value="ECO:0007669"/>
    <property type="project" value="TreeGrafter"/>
</dbReference>
<evidence type="ECO:0000313" key="5">
    <source>
        <dbReference type="Proteomes" id="UP001386955"/>
    </source>
</evidence>
<keyword evidence="5" id="KW-1185">Reference proteome</keyword>
<keyword evidence="1 2" id="KW-0694">RNA-binding</keyword>
<dbReference type="CDD" id="cd12680">
    <property type="entry name" value="RRM_THOC4"/>
    <property type="match status" value="1"/>
</dbReference>
<evidence type="ECO:0000259" key="3">
    <source>
        <dbReference type="PROSITE" id="PS50102"/>
    </source>
</evidence>
<dbReference type="AlphaFoldDB" id="A0AAN9XJA3"/>
<dbReference type="Pfam" id="PF00076">
    <property type="entry name" value="RRM_1"/>
    <property type="match status" value="1"/>
</dbReference>
<dbReference type="PROSITE" id="PS50102">
    <property type="entry name" value="RRM"/>
    <property type="match status" value="1"/>
</dbReference>
<reference evidence="4 5" key="1">
    <citation type="submission" date="2024-01" db="EMBL/GenBank/DDBJ databases">
        <title>The genomes of 5 underutilized Papilionoideae crops provide insights into root nodulation and disease resistanc.</title>
        <authorList>
            <person name="Jiang F."/>
        </authorList>
    </citation>
    <scope>NUCLEOTIDE SEQUENCE [LARGE SCALE GENOMIC DNA]</scope>
    <source>
        <strain evidence="4">DUOXIRENSHENG_FW03</strain>
        <tissue evidence="4">Leaves</tissue>
    </source>
</reference>
<organism evidence="4 5">
    <name type="scientific">Psophocarpus tetragonolobus</name>
    <name type="common">Winged bean</name>
    <name type="synonym">Dolichos tetragonolobus</name>
    <dbReference type="NCBI Taxonomy" id="3891"/>
    <lineage>
        <taxon>Eukaryota</taxon>
        <taxon>Viridiplantae</taxon>
        <taxon>Streptophyta</taxon>
        <taxon>Embryophyta</taxon>
        <taxon>Tracheophyta</taxon>
        <taxon>Spermatophyta</taxon>
        <taxon>Magnoliopsida</taxon>
        <taxon>eudicotyledons</taxon>
        <taxon>Gunneridae</taxon>
        <taxon>Pentapetalae</taxon>
        <taxon>rosids</taxon>
        <taxon>fabids</taxon>
        <taxon>Fabales</taxon>
        <taxon>Fabaceae</taxon>
        <taxon>Papilionoideae</taxon>
        <taxon>50 kb inversion clade</taxon>
        <taxon>NPAAA clade</taxon>
        <taxon>indigoferoid/millettioid clade</taxon>
        <taxon>Phaseoleae</taxon>
        <taxon>Psophocarpus</taxon>
    </lineage>
</organism>
<dbReference type="InterPro" id="IPR035979">
    <property type="entry name" value="RBD_domain_sf"/>
</dbReference>
<dbReference type="InterPro" id="IPR012677">
    <property type="entry name" value="Nucleotide-bd_a/b_plait_sf"/>
</dbReference>
<proteinExistence type="predicted"/>
<gene>
    <name evidence="4" type="ORF">VNO78_14750</name>
</gene>
<dbReference type="SMART" id="SM00360">
    <property type="entry name" value="RRM"/>
    <property type="match status" value="1"/>
</dbReference>
<protein>
    <recommendedName>
        <fullName evidence="3">RRM domain-containing protein</fullName>
    </recommendedName>
</protein>
<dbReference type="Proteomes" id="UP001386955">
    <property type="component" value="Unassembled WGS sequence"/>
</dbReference>
<dbReference type="PANTHER" id="PTHR19965">
    <property type="entry name" value="RNA AND EXPORT FACTOR BINDING PROTEIN"/>
    <property type="match status" value="1"/>
</dbReference>
<dbReference type="SUPFAM" id="SSF54928">
    <property type="entry name" value="RNA-binding domain, RBD"/>
    <property type="match status" value="1"/>
</dbReference>
<evidence type="ECO:0000256" key="1">
    <source>
        <dbReference type="ARBA" id="ARBA00022884"/>
    </source>
</evidence>
<comment type="caution">
    <text evidence="4">The sequence shown here is derived from an EMBL/GenBank/DDBJ whole genome shotgun (WGS) entry which is preliminary data.</text>
</comment>
<dbReference type="EMBL" id="JAYMYS010000004">
    <property type="protein sequence ID" value="KAK7394228.1"/>
    <property type="molecule type" value="Genomic_DNA"/>
</dbReference>
<dbReference type="Gene3D" id="3.30.70.330">
    <property type="match status" value="1"/>
</dbReference>